<evidence type="ECO:0000313" key="6">
    <source>
        <dbReference type="Proteomes" id="UP000260814"/>
    </source>
</evidence>
<feature type="domain" description="Signal transduction histidine kinase internal region" evidence="3">
    <location>
        <begin position="473"/>
        <end position="543"/>
    </location>
</feature>
<dbReference type="GO" id="GO:0000155">
    <property type="term" value="F:phosphorelay sensor kinase activity"/>
    <property type="evidence" value="ECO:0007669"/>
    <property type="project" value="InterPro"/>
</dbReference>
<evidence type="ECO:0000259" key="3">
    <source>
        <dbReference type="Pfam" id="PF06580"/>
    </source>
</evidence>
<dbReference type="InterPro" id="IPR050640">
    <property type="entry name" value="Bact_2-comp_sensor_kinase"/>
</dbReference>
<feature type="signal peptide" evidence="2">
    <location>
        <begin position="1"/>
        <end position="24"/>
    </location>
</feature>
<protein>
    <recommendedName>
        <fullName evidence="3">Signal transduction histidine kinase internal region domain-containing protein</fullName>
    </recommendedName>
</protein>
<dbReference type="EMBL" id="QROI01000004">
    <property type="protein sequence ID" value="RHL17963.1"/>
    <property type="molecule type" value="Genomic_DNA"/>
</dbReference>
<dbReference type="Proteomes" id="UP000260814">
    <property type="component" value="Unassembled WGS sequence"/>
</dbReference>
<evidence type="ECO:0000256" key="1">
    <source>
        <dbReference type="SAM" id="Phobius"/>
    </source>
</evidence>
<sequence>MKSIIYLLCACWIACLLSTGCKHFTDYEKSPSVQLTTLIQDSIIRYKPQEAEMLLAKAKQQAQDSTEYYYAEAVHSSLLMTRQQEDSAFYYINRCEKFCLSLPKLLPIHYLTLGIAENNKASLLENSNHPLSAKTAYEKAIQYYQRGNMHKRLPNVYNNLGYVYYTLNDLPMQAYCYKKALFICDSLSLPQIYRDNSYFMLAFCYVQLKNYPQAHYYLNKVYPQINDMPLYNRYFLLNTFVNFYYYQKKYEESWSYLMKIFDEVAQHQNDMPSEYATLEANYADLSIKLNKDLNKAKDYLQKAKAYFQSTKVAISIYYIMTMELELALKQNDLQTAASLVQQISHDSTVNVPINYQQRRNDVLTEYYKRTGNYSKALAILAAQLPIEDSIRSEEHNNYVAELDLRYKNDTTHLKNRITITNQKNEIKTLQLEIALGVILILGLVVYFIEYKRRVKKNQQQEFKQHIYEISKLKMQNIREKISPHFLFNVLNNEINQHPESTSEHQRLIRLTRLLRKGLDLSNRFAIPLSEELDFVSNYVALLQDTGKQFTFSLHKNGNVDDLQIPSMMIQIPVENAIKHGFANLNQTGHIDLIIEEACRGVTIHINNNGHKYSPFAPSNNKLESTGTGLRIIYQSIQLLNTHNKEKITFQILPGQEEGTAISIFIPYQYSYEWQ</sequence>
<evidence type="ECO:0000313" key="5">
    <source>
        <dbReference type="EMBL" id="RHL17963.1"/>
    </source>
</evidence>
<reference evidence="6 7" key="1">
    <citation type="submission" date="2018-08" db="EMBL/GenBank/DDBJ databases">
        <title>A genome reference for cultivated species of the human gut microbiota.</title>
        <authorList>
            <person name="Zou Y."/>
            <person name="Xue W."/>
            <person name="Luo G."/>
        </authorList>
    </citation>
    <scope>NUCLEOTIDE SEQUENCE [LARGE SCALE GENOMIC DNA]</scope>
    <source>
        <strain evidence="5 7">AF39-11</strain>
        <strain evidence="4 6">OM06-2</strain>
    </source>
</reference>
<evidence type="ECO:0000313" key="4">
    <source>
        <dbReference type="EMBL" id="RGM86897.1"/>
    </source>
</evidence>
<dbReference type="InterPro" id="IPR036890">
    <property type="entry name" value="HATPase_C_sf"/>
</dbReference>
<dbReference type="GO" id="GO:0016020">
    <property type="term" value="C:membrane"/>
    <property type="evidence" value="ECO:0007669"/>
    <property type="project" value="InterPro"/>
</dbReference>
<dbReference type="PANTHER" id="PTHR34220:SF7">
    <property type="entry name" value="SENSOR HISTIDINE KINASE YPDA"/>
    <property type="match status" value="1"/>
</dbReference>
<feature type="chain" id="PRO_5033795239" description="Signal transduction histidine kinase internal region domain-containing protein" evidence="2">
    <location>
        <begin position="25"/>
        <end position="674"/>
    </location>
</feature>
<accession>A0A3E4Z533</accession>
<dbReference type="Gene3D" id="3.30.565.10">
    <property type="entry name" value="Histidine kinase-like ATPase, C-terminal domain"/>
    <property type="match status" value="1"/>
</dbReference>
<dbReference type="PROSITE" id="PS51257">
    <property type="entry name" value="PROKAR_LIPOPROTEIN"/>
    <property type="match status" value="1"/>
</dbReference>
<gene>
    <name evidence="5" type="ORF">DW035_03545</name>
    <name evidence="4" type="ORF">DXB87_14340</name>
</gene>
<dbReference type="Pfam" id="PF06580">
    <property type="entry name" value="His_kinase"/>
    <property type="match status" value="1"/>
</dbReference>
<dbReference type="AlphaFoldDB" id="A0A3E4Z533"/>
<organism evidence="4 6">
    <name type="scientific">Phocaeicola plebeius</name>
    <dbReference type="NCBI Taxonomy" id="310297"/>
    <lineage>
        <taxon>Bacteria</taxon>
        <taxon>Pseudomonadati</taxon>
        <taxon>Bacteroidota</taxon>
        <taxon>Bacteroidia</taxon>
        <taxon>Bacteroidales</taxon>
        <taxon>Bacteroidaceae</taxon>
        <taxon>Phocaeicola</taxon>
    </lineage>
</organism>
<dbReference type="SUPFAM" id="SSF55874">
    <property type="entry name" value="ATPase domain of HSP90 chaperone/DNA topoisomerase II/histidine kinase"/>
    <property type="match status" value="1"/>
</dbReference>
<dbReference type="InterPro" id="IPR011990">
    <property type="entry name" value="TPR-like_helical_dom_sf"/>
</dbReference>
<dbReference type="InterPro" id="IPR010559">
    <property type="entry name" value="Sig_transdc_His_kin_internal"/>
</dbReference>
<dbReference type="SUPFAM" id="SSF48452">
    <property type="entry name" value="TPR-like"/>
    <property type="match status" value="2"/>
</dbReference>
<keyword evidence="1" id="KW-0812">Transmembrane</keyword>
<keyword evidence="1" id="KW-1133">Transmembrane helix</keyword>
<dbReference type="PANTHER" id="PTHR34220">
    <property type="entry name" value="SENSOR HISTIDINE KINASE YPDA"/>
    <property type="match status" value="1"/>
</dbReference>
<comment type="caution">
    <text evidence="4">The sequence shown here is derived from an EMBL/GenBank/DDBJ whole genome shotgun (WGS) entry which is preliminary data.</text>
</comment>
<dbReference type="EMBL" id="QSTW01000023">
    <property type="protein sequence ID" value="RGM86897.1"/>
    <property type="molecule type" value="Genomic_DNA"/>
</dbReference>
<evidence type="ECO:0000313" key="7">
    <source>
        <dbReference type="Proteomes" id="UP000284916"/>
    </source>
</evidence>
<name>A0A3E4Z533_9BACT</name>
<dbReference type="Proteomes" id="UP000284916">
    <property type="component" value="Unassembled WGS sequence"/>
</dbReference>
<proteinExistence type="predicted"/>
<feature type="transmembrane region" description="Helical" evidence="1">
    <location>
        <begin position="429"/>
        <end position="448"/>
    </location>
</feature>
<keyword evidence="2" id="KW-0732">Signal</keyword>
<keyword evidence="1" id="KW-0472">Membrane</keyword>
<evidence type="ECO:0000256" key="2">
    <source>
        <dbReference type="SAM" id="SignalP"/>
    </source>
</evidence>
<dbReference type="Gene3D" id="1.25.40.10">
    <property type="entry name" value="Tetratricopeptide repeat domain"/>
    <property type="match status" value="2"/>
</dbReference>
<dbReference type="RefSeq" id="WP_117702675.1">
    <property type="nucleotide sequence ID" value="NZ_JAQCSP010000002.1"/>
</dbReference>